<dbReference type="RefSeq" id="WP_202832947.1">
    <property type="nucleotide sequence ID" value="NZ_JAETWB010000008.1"/>
</dbReference>
<reference evidence="2 3" key="1">
    <citation type="submission" date="2021-01" db="EMBL/GenBank/DDBJ databases">
        <title>Belnapia mucosa sp. nov. and Belnapia arida sp. nov., isolated from the Tabernas Desert (Almeria, Spain).</title>
        <authorList>
            <person name="Molina-Menor E."/>
            <person name="Vidal-Verdu A."/>
            <person name="Calonge A."/>
            <person name="Satari L."/>
            <person name="Pereto J."/>
            <person name="Porcar M."/>
        </authorList>
    </citation>
    <scope>NUCLEOTIDE SEQUENCE [LARGE SCALE GENOMIC DNA]</scope>
    <source>
        <strain evidence="2 3">T18</strain>
    </source>
</reference>
<feature type="region of interest" description="Disordered" evidence="1">
    <location>
        <begin position="1"/>
        <end position="30"/>
    </location>
</feature>
<comment type="caution">
    <text evidence="2">The sequence shown here is derived from an EMBL/GenBank/DDBJ whole genome shotgun (WGS) entry which is preliminary data.</text>
</comment>
<keyword evidence="3" id="KW-1185">Reference proteome</keyword>
<dbReference type="Proteomes" id="UP000660885">
    <property type="component" value="Unassembled WGS sequence"/>
</dbReference>
<gene>
    <name evidence="2" type="ORF">JMJ56_16890</name>
</gene>
<name>A0ABS1U4S6_9PROT</name>
<dbReference type="EMBL" id="JAETWB010000008">
    <property type="protein sequence ID" value="MBL6079697.1"/>
    <property type="molecule type" value="Genomic_DNA"/>
</dbReference>
<sequence>MTQAPDPSVSLIMSEDGGSPPPAPPQPTAADAVRLKTQARRKRAMAPIMREEWADHTGARFEELEADGMEARADAILDPRNHASTPPAQGNGGEMVVESAANRRERPWLVDTVKERPSMLAADASVARLDLAAGANTLTMSVDAAESIQAANSLERMLAHQMATAHQLAMTLAARAGDFAGGIRSWDPQTRQQLQSIEAARMAAASARMMETFQRGLLTLERLRNGGKQTVVVQHVAVSEGGQAVVAGTVNQGGERK</sequence>
<evidence type="ECO:0000313" key="3">
    <source>
        <dbReference type="Proteomes" id="UP000660885"/>
    </source>
</evidence>
<organism evidence="2 3">
    <name type="scientific">Belnapia arida</name>
    <dbReference type="NCBI Taxonomy" id="2804533"/>
    <lineage>
        <taxon>Bacteria</taxon>
        <taxon>Pseudomonadati</taxon>
        <taxon>Pseudomonadota</taxon>
        <taxon>Alphaproteobacteria</taxon>
        <taxon>Acetobacterales</taxon>
        <taxon>Roseomonadaceae</taxon>
        <taxon>Belnapia</taxon>
    </lineage>
</organism>
<protein>
    <submittedName>
        <fullName evidence="2">Uncharacterized protein</fullName>
    </submittedName>
</protein>
<evidence type="ECO:0000256" key="1">
    <source>
        <dbReference type="SAM" id="MobiDB-lite"/>
    </source>
</evidence>
<feature type="region of interest" description="Disordered" evidence="1">
    <location>
        <begin position="79"/>
        <end position="100"/>
    </location>
</feature>
<proteinExistence type="predicted"/>
<evidence type="ECO:0000313" key="2">
    <source>
        <dbReference type="EMBL" id="MBL6079697.1"/>
    </source>
</evidence>
<accession>A0ABS1U4S6</accession>